<keyword evidence="1" id="KW-0472">Membrane</keyword>
<dbReference type="RefSeq" id="WP_127832022.1">
    <property type="nucleotide sequence ID" value="NZ_RZYA01000022.1"/>
</dbReference>
<evidence type="ECO:0000313" key="3">
    <source>
        <dbReference type="Proteomes" id="UP000283128"/>
    </source>
</evidence>
<proteinExistence type="predicted"/>
<protein>
    <submittedName>
        <fullName evidence="2">Uncharacterized protein</fullName>
    </submittedName>
</protein>
<sequence length="211" mass="22456">MSNRALPPPPPPVHLRTWPDRHTLLTDRGMALAVLRTKHLGVGRLLLLWLCGAGAMVGWALLSLVIQQFEDKDPLVFVMGPVFAILGLAALIPSVIGVALGIRRDRKIRELTDAWLALDSDPVSDARLRAPGASLAWLLSSVVLCALGLWASLGVAATAEPGRDTYGDVAFGMGAGLVMWLTGLVGIVKAVGYYRWALRSRGAPATGGAHR</sequence>
<reference evidence="2 3" key="1">
    <citation type="submission" date="2019-01" db="EMBL/GenBank/DDBJ databases">
        <title>Genome sequences of Streptomyces and Rhizobium isolates collected from root and soil.</title>
        <authorList>
            <person name="Chhettri S."/>
            <person name="Sevigny J.L."/>
            <person name="Sen A."/>
            <person name="Ennis N."/>
            <person name="Tisa L."/>
        </authorList>
    </citation>
    <scope>NUCLEOTIDE SEQUENCE [LARGE SCALE GENOMIC DNA]</scope>
    <source>
        <strain evidence="2 3">San01</strain>
    </source>
</reference>
<keyword evidence="1" id="KW-0812">Transmembrane</keyword>
<feature type="transmembrane region" description="Helical" evidence="1">
    <location>
        <begin position="169"/>
        <end position="191"/>
    </location>
</feature>
<accession>A0A437P6I8</accession>
<evidence type="ECO:0000313" key="2">
    <source>
        <dbReference type="EMBL" id="RVU17873.1"/>
    </source>
</evidence>
<gene>
    <name evidence="2" type="ORF">EOT10_32725</name>
</gene>
<dbReference type="Proteomes" id="UP000283128">
    <property type="component" value="Unassembled WGS sequence"/>
</dbReference>
<keyword evidence="1" id="KW-1133">Transmembrane helix</keyword>
<feature type="transmembrane region" description="Helical" evidence="1">
    <location>
        <begin position="45"/>
        <end position="66"/>
    </location>
</feature>
<dbReference type="EMBL" id="RZYA01000022">
    <property type="protein sequence ID" value="RVU17873.1"/>
    <property type="molecule type" value="Genomic_DNA"/>
</dbReference>
<name>A0A437P6I8_9ACTN</name>
<feature type="transmembrane region" description="Helical" evidence="1">
    <location>
        <begin position="135"/>
        <end position="157"/>
    </location>
</feature>
<dbReference type="OrthoDB" id="4247899at2"/>
<organism evidence="2 3">
    <name type="scientific">Streptomyces antnestii</name>
    <dbReference type="NCBI Taxonomy" id="2494256"/>
    <lineage>
        <taxon>Bacteria</taxon>
        <taxon>Bacillati</taxon>
        <taxon>Actinomycetota</taxon>
        <taxon>Actinomycetes</taxon>
        <taxon>Kitasatosporales</taxon>
        <taxon>Streptomycetaceae</taxon>
        <taxon>Streptomyces</taxon>
    </lineage>
</organism>
<feature type="transmembrane region" description="Helical" evidence="1">
    <location>
        <begin position="78"/>
        <end position="102"/>
    </location>
</feature>
<dbReference type="AlphaFoldDB" id="A0A437P6I8"/>
<evidence type="ECO:0000256" key="1">
    <source>
        <dbReference type="SAM" id="Phobius"/>
    </source>
</evidence>
<keyword evidence="3" id="KW-1185">Reference proteome</keyword>
<comment type="caution">
    <text evidence="2">The sequence shown here is derived from an EMBL/GenBank/DDBJ whole genome shotgun (WGS) entry which is preliminary data.</text>
</comment>